<dbReference type="InterPro" id="IPR038765">
    <property type="entry name" value="Papain-like_cys_pep_sf"/>
</dbReference>
<evidence type="ECO:0000256" key="14">
    <source>
        <dbReference type="SAM" id="MobiDB-lite"/>
    </source>
</evidence>
<dbReference type="EMBL" id="LAQI01000033">
    <property type="protein sequence ID" value="KKY26025.1"/>
    <property type="molecule type" value="Genomic_DNA"/>
</dbReference>
<keyword evidence="4" id="KW-0645">Protease</keyword>
<dbReference type="InterPro" id="IPR018200">
    <property type="entry name" value="USP_CS"/>
</dbReference>
<evidence type="ECO:0000256" key="9">
    <source>
        <dbReference type="ARBA" id="ARBA00041772"/>
    </source>
</evidence>
<evidence type="ECO:0000313" key="17">
    <source>
        <dbReference type="Proteomes" id="UP000034182"/>
    </source>
</evidence>
<dbReference type="Proteomes" id="UP000034182">
    <property type="component" value="Unassembled WGS sequence"/>
</dbReference>
<evidence type="ECO:0000256" key="5">
    <source>
        <dbReference type="ARBA" id="ARBA00022801"/>
    </source>
</evidence>
<feature type="domain" description="USP" evidence="15">
    <location>
        <begin position="1"/>
        <end position="287"/>
    </location>
</feature>
<protein>
    <recommendedName>
        <fullName evidence="3">ubiquitinyl hydrolase 1</fullName>
        <ecNumber evidence="3">3.4.19.12</ecNumber>
    </recommendedName>
    <alternativeName>
        <fullName evidence="11">Carbon catabolite repression protein B</fullName>
    </alternativeName>
    <alternativeName>
        <fullName evidence="13">Deubiquitinating enzyme creB</fullName>
    </alternativeName>
    <alternativeName>
        <fullName evidence="9">Ubiquitin thioesterase creB</fullName>
    </alternativeName>
    <alternativeName>
        <fullName evidence="10">Ubiquitin-hydrolyzing enzyme creB</fullName>
    </alternativeName>
    <alternativeName>
        <fullName evidence="12">Ubiquitin-specific-processing protease creB</fullName>
    </alternativeName>
</protein>
<name>A0A0G2HBT1_9PEZI</name>
<feature type="region of interest" description="Disordered" evidence="14">
    <location>
        <begin position="1"/>
        <end position="46"/>
    </location>
</feature>
<evidence type="ECO:0000256" key="8">
    <source>
        <dbReference type="ARBA" id="ARBA00038752"/>
    </source>
</evidence>
<evidence type="ECO:0000256" key="6">
    <source>
        <dbReference type="ARBA" id="ARBA00022807"/>
    </source>
</evidence>
<evidence type="ECO:0000313" key="16">
    <source>
        <dbReference type="EMBL" id="KKY26025.1"/>
    </source>
</evidence>
<dbReference type="GO" id="GO:0006508">
    <property type="term" value="P:proteolysis"/>
    <property type="evidence" value="ECO:0007669"/>
    <property type="project" value="UniProtKB-KW"/>
</dbReference>
<dbReference type="InterPro" id="IPR001394">
    <property type="entry name" value="Peptidase_C19_UCH"/>
</dbReference>
<dbReference type="PROSITE" id="PS50235">
    <property type="entry name" value="USP_3"/>
    <property type="match status" value="1"/>
</dbReference>
<gene>
    <name evidence="16" type="ORF">UCDDS831_g01535</name>
</gene>
<evidence type="ECO:0000256" key="13">
    <source>
        <dbReference type="ARBA" id="ARBA00042958"/>
    </source>
</evidence>
<dbReference type="EC" id="3.4.19.12" evidence="3"/>
<dbReference type="GO" id="GO:0005634">
    <property type="term" value="C:nucleus"/>
    <property type="evidence" value="ECO:0007669"/>
    <property type="project" value="TreeGrafter"/>
</dbReference>
<dbReference type="PANTHER" id="PTHR24006:SF733">
    <property type="entry name" value="RE52890P"/>
    <property type="match status" value="1"/>
</dbReference>
<evidence type="ECO:0000256" key="12">
    <source>
        <dbReference type="ARBA" id="ARBA00042086"/>
    </source>
</evidence>
<evidence type="ECO:0000256" key="2">
    <source>
        <dbReference type="ARBA" id="ARBA00009085"/>
    </source>
</evidence>
<comment type="catalytic activity">
    <reaction evidence="1">
        <text>Thiol-dependent hydrolysis of ester, thioester, amide, peptide and isopeptide bonds formed by the C-terminal Gly of ubiquitin (a 76-residue protein attached to proteins as an intracellular targeting signal).</text>
        <dbReference type="EC" id="3.4.19.12"/>
    </reaction>
</comment>
<accession>A0A0G2HBT1</accession>
<comment type="caution">
    <text evidence="16">The sequence shown here is derived from an EMBL/GenBank/DDBJ whole genome shotgun (WGS) entry which is preliminary data.</text>
</comment>
<dbReference type="PROSITE" id="PS00973">
    <property type="entry name" value="USP_2"/>
    <property type="match status" value="1"/>
</dbReference>
<dbReference type="GO" id="GO:0005829">
    <property type="term" value="C:cytosol"/>
    <property type="evidence" value="ECO:0007669"/>
    <property type="project" value="TreeGrafter"/>
</dbReference>
<dbReference type="Gene3D" id="3.90.70.10">
    <property type="entry name" value="Cysteine proteinases"/>
    <property type="match status" value="1"/>
</dbReference>
<dbReference type="SUPFAM" id="SSF54001">
    <property type="entry name" value="Cysteine proteinases"/>
    <property type="match status" value="1"/>
</dbReference>
<keyword evidence="6" id="KW-0788">Thiol protease</keyword>
<dbReference type="Pfam" id="PF00443">
    <property type="entry name" value="UCH"/>
    <property type="match status" value="1"/>
</dbReference>
<dbReference type="InterPro" id="IPR050164">
    <property type="entry name" value="Peptidase_C19"/>
</dbReference>
<proteinExistence type="inferred from homology"/>
<comment type="similarity">
    <text evidence="2">Belongs to the peptidase C19 family.</text>
</comment>
<dbReference type="AlphaFoldDB" id="A0A0G2HBT1"/>
<comment type="subunit">
    <text evidence="8">Interacts with creA, creC and qutD.</text>
</comment>
<sequence>MSSFFGRLRSNAPPASPSTAVAPAKKDPNAPQPTPLEKLLATDTSPIRANGSDKFFGFENFGSTWKSGAGPGVPASPSITKPEENKDSPEYKKKQAMAAGPVLNMDYENSKAYGMPESLFTSLKDIFEAIIAHRSRRDEAFLDLSVDLEQNSSVTSCLKRFSEEEMLCERNKFHCDNCGGLQEAEKQDMQRLQKLFHRVVYPYYLRLFNTTDDAEDPDRLYELYAVVVHIGGGAYHGHYVSIIKTEDRGWLLFDDEMVEPVDKSYVRNFFGGENVLACAYVLFYQETTEEAMKKEQESEVISPDFFSRPA</sequence>
<evidence type="ECO:0000256" key="7">
    <source>
        <dbReference type="ARBA" id="ARBA00037075"/>
    </source>
</evidence>
<comment type="function">
    <text evidence="7">Ubiquitin thioesterase component of the regulatory network controlling carbon source utilization through ubiquitination and deubiquitination involving creA, creB, creC, creD and acrB. Deubiquitinates the creA catabolic repressor and the quinate permease qutD. Also plays a role in response to carbon starvation and the control of extracellular proteases activity.</text>
</comment>
<dbReference type="GO" id="GO:0016579">
    <property type="term" value="P:protein deubiquitination"/>
    <property type="evidence" value="ECO:0007669"/>
    <property type="project" value="InterPro"/>
</dbReference>
<reference evidence="16 17" key="2">
    <citation type="submission" date="2015-05" db="EMBL/GenBank/DDBJ databases">
        <title>Distinctive expansion of gene families associated with plant cell wall degradation and secondary metabolism in the genomes of grapevine trunk pathogens.</title>
        <authorList>
            <person name="Lawrence D.P."/>
            <person name="Travadon R."/>
            <person name="Rolshausen P.E."/>
            <person name="Baumgartner K."/>
        </authorList>
    </citation>
    <scope>NUCLEOTIDE SEQUENCE [LARGE SCALE GENOMIC DNA]</scope>
    <source>
        <strain evidence="16">DS831</strain>
    </source>
</reference>
<reference evidence="16 17" key="1">
    <citation type="submission" date="2015-03" db="EMBL/GenBank/DDBJ databases">
        <authorList>
            <person name="Morales-Cruz A."/>
            <person name="Amrine K.C."/>
            <person name="Cantu D."/>
        </authorList>
    </citation>
    <scope>NUCLEOTIDE SEQUENCE [LARGE SCALE GENOMIC DNA]</scope>
    <source>
        <strain evidence="16">DS831</strain>
    </source>
</reference>
<evidence type="ECO:0000256" key="11">
    <source>
        <dbReference type="ARBA" id="ARBA00041962"/>
    </source>
</evidence>
<feature type="compositionally biased region" description="Basic and acidic residues" evidence="14">
    <location>
        <begin position="81"/>
        <end position="93"/>
    </location>
</feature>
<evidence type="ECO:0000256" key="4">
    <source>
        <dbReference type="ARBA" id="ARBA00022670"/>
    </source>
</evidence>
<evidence type="ECO:0000256" key="1">
    <source>
        <dbReference type="ARBA" id="ARBA00000707"/>
    </source>
</evidence>
<evidence type="ECO:0000256" key="3">
    <source>
        <dbReference type="ARBA" id="ARBA00012759"/>
    </source>
</evidence>
<evidence type="ECO:0000256" key="10">
    <source>
        <dbReference type="ARBA" id="ARBA00041870"/>
    </source>
</evidence>
<evidence type="ECO:0000259" key="15">
    <source>
        <dbReference type="PROSITE" id="PS50235"/>
    </source>
</evidence>
<organism evidence="16 17">
    <name type="scientific">Diplodia seriata</name>
    <dbReference type="NCBI Taxonomy" id="420778"/>
    <lineage>
        <taxon>Eukaryota</taxon>
        <taxon>Fungi</taxon>
        <taxon>Dikarya</taxon>
        <taxon>Ascomycota</taxon>
        <taxon>Pezizomycotina</taxon>
        <taxon>Dothideomycetes</taxon>
        <taxon>Dothideomycetes incertae sedis</taxon>
        <taxon>Botryosphaeriales</taxon>
        <taxon>Botryosphaeriaceae</taxon>
        <taxon>Diplodia</taxon>
    </lineage>
</organism>
<feature type="compositionally biased region" description="Low complexity" evidence="14">
    <location>
        <begin position="10"/>
        <end position="23"/>
    </location>
</feature>
<dbReference type="PANTHER" id="PTHR24006">
    <property type="entry name" value="UBIQUITIN CARBOXYL-TERMINAL HYDROLASE"/>
    <property type="match status" value="1"/>
</dbReference>
<keyword evidence="5 16" id="KW-0378">Hydrolase</keyword>
<dbReference type="GO" id="GO:0004843">
    <property type="term" value="F:cysteine-type deubiquitinase activity"/>
    <property type="evidence" value="ECO:0007669"/>
    <property type="project" value="UniProtKB-EC"/>
</dbReference>
<dbReference type="InterPro" id="IPR028889">
    <property type="entry name" value="USP"/>
</dbReference>
<feature type="region of interest" description="Disordered" evidence="14">
    <location>
        <begin position="66"/>
        <end position="93"/>
    </location>
</feature>